<dbReference type="PANTHER" id="PTHR40980:SF4">
    <property type="entry name" value="TONB-DEPENDENT RECEPTOR-LIKE BETA-BARREL DOMAIN-CONTAINING PROTEIN"/>
    <property type="match status" value="1"/>
</dbReference>
<evidence type="ECO:0000256" key="4">
    <source>
        <dbReference type="ARBA" id="ARBA00023004"/>
    </source>
</evidence>
<evidence type="ECO:0000256" key="3">
    <source>
        <dbReference type="ARBA" id="ARBA00022496"/>
    </source>
</evidence>
<sequence length="968" mass="107628">MTVRFRCDFRAFLLVTAGTASLVIPWARAEARSIHIAAQPMAQALEALGRQTGQNIVFTPQQVAHIQVDAVNGNMTPAQAVRRVLAHSGLTAESVNDGGFIIHSGAAASTAEKHRASSEKSEKKGGVNDIEKMFVVAHKKSQNEKRTSNIIMDTVAYDPFENLGGVSSVAQSLIQLPGVTGITDGDEPRYISVRGISPDLNHTTMDGITLSSIGESGSAGTRRVNLQDIPSEMTSRMNVYKSFTAEQDGDAIGGVIDLIPMSAFDHKGLYKYLDAYGIWSSKRGGVGANGLSGYAPHMGEGAKGTFSDTFGKHHEFGIVLSMRYQERARNTTKNWQAYDYDNADGTSSTTPGTSWDGHVRPSQYSTGEYANDVTNIGGSGKLEWKPTDRNLYMSLMGWSYARWEHSVMDKEDYNLKNTVTSEDGMDIPVSSLYARRRQNEWHRQNSGIIGHIDWYKGRHDLILRAGYTMEDYNDYQPYIAARAYPKKLTADYTGYPSETGMWQQGPLSNPTAAQTATWNLYNDGSYQTWEQASERVPSVRLDYSWNTGKNAKGFGIMSGFQWRELTLDHNEQQTYYDSTENFTGQMLQSNHVPWNNIYPETFIGPDGYKFNWSSLTVDQKKSLYNSGISNYRYRENIFDGYVSLHYIWKNTAFIAGVRADATNYAGWIPQINSATQTVSSGLTKQGGSYINPLPSFDVVHHFPQDVTMHASYSQSIGRPAPGQIAMAASESCGDDDSGGADCTISKGNANLKPRRSQNFDISVDKWFNRGNGMVSLAFFSKWIKDDIVTSRSLYTDNTGTNYQVTMPVNAQSAGVKGIEFNVMDRNLHAFGQIIDLQANVTWLKGHESYSNGTSVVNYNAMIYQPSFIANGMMTWHIPQIKGALRTTVNYSGKYFTSFGATPGASDGFGNFLTFNLGFWHQVYPGITLKYEVMNLANWQPRYVTGDHLQYVDEMDNYGRAVYFHVVFN</sequence>
<dbReference type="Gene3D" id="3.55.50.30">
    <property type="match status" value="1"/>
</dbReference>
<dbReference type="GO" id="GO:0009279">
    <property type="term" value="C:cell outer membrane"/>
    <property type="evidence" value="ECO:0007669"/>
    <property type="project" value="UniProtKB-SubCell"/>
</dbReference>
<dbReference type="AlphaFoldDB" id="A0A318Q060"/>
<dbReference type="InterPro" id="IPR036942">
    <property type="entry name" value="Beta-barrel_TonB_sf"/>
</dbReference>
<dbReference type="STRING" id="1220579.GCA_001571345_02275"/>
<organism evidence="8 9">
    <name type="scientific">Komagataeibacter xylinus</name>
    <name type="common">Gluconacetobacter xylinus</name>
    <dbReference type="NCBI Taxonomy" id="28448"/>
    <lineage>
        <taxon>Bacteria</taxon>
        <taxon>Pseudomonadati</taxon>
        <taxon>Pseudomonadota</taxon>
        <taxon>Alphaproteobacteria</taxon>
        <taxon>Acetobacterales</taxon>
        <taxon>Acetobacteraceae</taxon>
        <taxon>Komagataeibacter</taxon>
    </lineage>
</organism>
<dbReference type="InterPro" id="IPR037066">
    <property type="entry name" value="Plug_dom_sf"/>
</dbReference>
<comment type="subcellular location">
    <subcellularLocation>
        <location evidence="1 7">Cell outer membrane</location>
    </subcellularLocation>
</comment>
<evidence type="ECO:0000256" key="7">
    <source>
        <dbReference type="RuleBase" id="RU003357"/>
    </source>
</evidence>
<evidence type="ECO:0000256" key="1">
    <source>
        <dbReference type="ARBA" id="ARBA00004442"/>
    </source>
</evidence>
<evidence type="ECO:0000256" key="2">
    <source>
        <dbReference type="ARBA" id="ARBA00022448"/>
    </source>
</evidence>
<evidence type="ECO:0000256" key="5">
    <source>
        <dbReference type="ARBA" id="ARBA00023136"/>
    </source>
</evidence>
<keyword evidence="5 7" id="KW-0472">Membrane</keyword>
<evidence type="ECO:0000256" key="6">
    <source>
        <dbReference type="ARBA" id="ARBA00023237"/>
    </source>
</evidence>
<proteinExistence type="inferred from homology"/>
<keyword evidence="6" id="KW-0998">Cell outer membrane</keyword>
<protein>
    <submittedName>
        <fullName evidence="8">TonB-dependent receptor</fullName>
    </submittedName>
</protein>
<dbReference type="EMBL" id="NKUC01000027">
    <property type="protein sequence ID" value="PYD56257.1"/>
    <property type="molecule type" value="Genomic_DNA"/>
</dbReference>
<dbReference type="InterPro" id="IPR010104">
    <property type="entry name" value="TonB_rcpt_bac"/>
</dbReference>
<keyword evidence="3" id="KW-0406">Ion transport</keyword>
<dbReference type="Proteomes" id="UP000248257">
    <property type="component" value="Unassembled WGS sequence"/>
</dbReference>
<comment type="caution">
    <text evidence="8">The sequence shown here is derived from an EMBL/GenBank/DDBJ whole genome shotgun (WGS) entry which is preliminary data.</text>
</comment>
<dbReference type="PANTHER" id="PTHR40980">
    <property type="entry name" value="PLUG DOMAIN-CONTAINING PROTEIN"/>
    <property type="match status" value="1"/>
</dbReference>
<dbReference type="SMART" id="SM00965">
    <property type="entry name" value="STN"/>
    <property type="match status" value="1"/>
</dbReference>
<keyword evidence="9" id="KW-1185">Reference proteome</keyword>
<evidence type="ECO:0000313" key="9">
    <source>
        <dbReference type="Proteomes" id="UP000248257"/>
    </source>
</evidence>
<reference evidence="8 9" key="1">
    <citation type="submission" date="2017-07" db="EMBL/GenBank/DDBJ databases">
        <title>A draft genome sequence of Komagataeibacter xylinus LMG 1515.</title>
        <authorList>
            <person name="Skraban J."/>
            <person name="Cleenwerck I."/>
            <person name="Vandamme P."/>
            <person name="Trcek J."/>
        </authorList>
    </citation>
    <scope>NUCLEOTIDE SEQUENCE [LARGE SCALE GENOMIC DNA]</scope>
    <source>
        <strain evidence="8 9">LMG 1515</strain>
    </source>
</reference>
<accession>A0A318Q060</accession>
<dbReference type="InterPro" id="IPR000531">
    <property type="entry name" value="Beta-barrel_TonB"/>
</dbReference>
<keyword evidence="2" id="KW-0813">Transport</keyword>
<keyword evidence="4" id="KW-0408">Iron</keyword>
<dbReference type="InterPro" id="IPR011662">
    <property type="entry name" value="Secretin/TonB_short_N"/>
</dbReference>
<dbReference type="SUPFAM" id="SSF56935">
    <property type="entry name" value="Porins"/>
    <property type="match status" value="1"/>
</dbReference>
<dbReference type="Pfam" id="PF07715">
    <property type="entry name" value="Plug"/>
    <property type="match status" value="1"/>
</dbReference>
<dbReference type="OrthoDB" id="5476657at2"/>
<dbReference type="RefSeq" id="WP_061275039.1">
    <property type="nucleotide sequence ID" value="NZ_CBCRXN010000045.1"/>
</dbReference>
<keyword evidence="3" id="KW-0410">Iron transport</keyword>
<name>A0A318Q060_KOMXY</name>
<keyword evidence="7" id="KW-0798">TonB box</keyword>
<evidence type="ECO:0000313" key="8">
    <source>
        <dbReference type="EMBL" id="PYD56257.1"/>
    </source>
</evidence>
<dbReference type="Pfam" id="PF00593">
    <property type="entry name" value="TonB_dep_Rec_b-barrel"/>
    <property type="match status" value="1"/>
</dbReference>
<dbReference type="InterPro" id="IPR012910">
    <property type="entry name" value="Plug_dom"/>
</dbReference>
<dbReference type="GO" id="GO:0006826">
    <property type="term" value="P:iron ion transport"/>
    <property type="evidence" value="ECO:0007669"/>
    <property type="project" value="UniProtKB-KW"/>
</dbReference>
<dbReference type="Gene3D" id="2.40.170.20">
    <property type="entry name" value="TonB-dependent receptor, beta-barrel domain"/>
    <property type="match status" value="1"/>
</dbReference>
<dbReference type="NCBIfam" id="TIGR01782">
    <property type="entry name" value="TonB-Xanth-Caul"/>
    <property type="match status" value="1"/>
</dbReference>
<comment type="similarity">
    <text evidence="7">Belongs to the TonB-dependent receptor family.</text>
</comment>
<dbReference type="Gene3D" id="2.170.130.10">
    <property type="entry name" value="TonB-dependent receptor, plug domain"/>
    <property type="match status" value="1"/>
</dbReference>
<keyword evidence="8" id="KW-0675">Receptor</keyword>
<gene>
    <name evidence="8" type="ORF">CFR75_11900</name>
</gene>